<dbReference type="AlphaFoldDB" id="A0A285CJK1"/>
<protein>
    <submittedName>
        <fullName evidence="2">Flagellar FliJ protein</fullName>
    </submittedName>
</protein>
<dbReference type="Proteomes" id="UP000219467">
    <property type="component" value="Unassembled WGS sequence"/>
</dbReference>
<organism evidence="2 3">
    <name type="scientific">Cereibacter ovatus</name>
    <dbReference type="NCBI Taxonomy" id="439529"/>
    <lineage>
        <taxon>Bacteria</taxon>
        <taxon>Pseudomonadati</taxon>
        <taxon>Pseudomonadota</taxon>
        <taxon>Alphaproteobacteria</taxon>
        <taxon>Rhodobacterales</taxon>
        <taxon>Paracoccaceae</taxon>
        <taxon>Cereibacter</taxon>
    </lineage>
</organism>
<evidence type="ECO:0000313" key="3">
    <source>
        <dbReference type="Proteomes" id="UP000219467"/>
    </source>
</evidence>
<accession>A0A285CJK1</accession>
<proteinExistence type="predicted"/>
<gene>
    <name evidence="2" type="ORF">SAMN05878503_101412</name>
</gene>
<reference evidence="3" key="1">
    <citation type="submission" date="2017-08" db="EMBL/GenBank/DDBJ databases">
        <authorList>
            <person name="Varghese N."/>
            <person name="Submissions S."/>
        </authorList>
    </citation>
    <scope>NUCLEOTIDE SEQUENCE [LARGE SCALE GENOMIC DNA]</scope>
    <source>
        <strain evidence="3">JA234</strain>
    </source>
</reference>
<dbReference type="EMBL" id="OAOQ01000001">
    <property type="protein sequence ID" value="SNX67774.1"/>
    <property type="molecule type" value="Genomic_DNA"/>
</dbReference>
<keyword evidence="3" id="KW-1185">Reference proteome</keyword>
<name>A0A285CJK1_9RHOB</name>
<dbReference type="RefSeq" id="WP_097029000.1">
    <property type="nucleotide sequence ID" value="NZ_OAOQ01000001.1"/>
</dbReference>
<keyword evidence="2" id="KW-0282">Flagellum</keyword>
<keyword evidence="2" id="KW-0966">Cell projection</keyword>
<sequence>MAEKSHLLGLMARRETVRLMQAQGEFRQIRDRHAEAARMAERLAQMLESRRVEEVAPLAAADLFRAHRMNLSIAEQVERSAAQAADLSQAMAAAQEAMARQDHRTQALQDAAAIARTAEAEDRLARAEAQRPTARARG</sequence>
<evidence type="ECO:0000313" key="2">
    <source>
        <dbReference type="EMBL" id="SNX67774.1"/>
    </source>
</evidence>
<evidence type="ECO:0000256" key="1">
    <source>
        <dbReference type="SAM" id="MobiDB-lite"/>
    </source>
</evidence>
<feature type="region of interest" description="Disordered" evidence="1">
    <location>
        <begin position="119"/>
        <end position="138"/>
    </location>
</feature>
<dbReference type="OrthoDB" id="9998986at2"/>
<feature type="compositionally biased region" description="Basic and acidic residues" evidence="1">
    <location>
        <begin position="119"/>
        <end position="129"/>
    </location>
</feature>
<keyword evidence="2" id="KW-0969">Cilium</keyword>